<keyword evidence="2" id="KW-0732">Signal</keyword>
<evidence type="ECO:0000313" key="3">
    <source>
        <dbReference type="EMBL" id="WAR07465.1"/>
    </source>
</evidence>
<accession>A0ABY7EEI1</accession>
<dbReference type="Proteomes" id="UP001164746">
    <property type="component" value="Chromosome 6"/>
</dbReference>
<organism evidence="3 4">
    <name type="scientific">Mya arenaria</name>
    <name type="common">Soft-shell clam</name>
    <dbReference type="NCBI Taxonomy" id="6604"/>
    <lineage>
        <taxon>Eukaryota</taxon>
        <taxon>Metazoa</taxon>
        <taxon>Spiralia</taxon>
        <taxon>Lophotrochozoa</taxon>
        <taxon>Mollusca</taxon>
        <taxon>Bivalvia</taxon>
        <taxon>Autobranchia</taxon>
        <taxon>Heteroconchia</taxon>
        <taxon>Euheterodonta</taxon>
        <taxon>Imparidentia</taxon>
        <taxon>Neoheterodontei</taxon>
        <taxon>Myida</taxon>
        <taxon>Myoidea</taxon>
        <taxon>Myidae</taxon>
        <taxon>Mya</taxon>
    </lineage>
</organism>
<dbReference type="EMBL" id="CP111017">
    <property type="protein sequence ID" value="WAR07465.1"/>
    <property type="molecule type" value="Genomic_DNA"/>
</dbReference>
<proteinExistence type="predicted"/>
<keyword evidence="1" id="KW-0812">Transmembrane</keyword>
<protein>
    <submittedName>
        <fullName evidence="3">Uncharacterized protein</fullName>
    </submittedName>
</protein>
<evidence type="ECO:0000313" key="4">
    <source>
        <dbReference type="Proteomes" id="UP001164746"/>
    </source>
</evidence>
<evidence type="ECO:0000256" key="2">
    <source>
        <dbReference type="SAM" id="SignalP"/>
    </source>
</evidence>
<evidence type="ECO:0000256" key="1">
    <source>
        <dbReference type="SAM" id="Phobius"/>
    </source>
</evidence>
<keyword evidence="4" id="KW-1185">Reference proteome</keyword>
<keyword evidence="1" id="KW-0472">Membrane</keyword>
<name>A0ABY7EEI1_MYAAR</name>
<sequence length="187" mass="21132">MQGRIFRVLTVCLFLFLLCLGLCEGLMCYFCEDSSEKEGKDQCKTWIRTMMYYRKKYNEQGAFTTKKYVKNCTGFANLPEEQVFCSIMYVKSGGILRSYIRGCSDGRTFFDEEFNLRVAGTVKGDNQTKCIGQGESICITLCNGQGQDFCNGPLLSKATGVFPWTNGIMSLCLLMLFIQTLALDRLS</sequence>
<keyword evidence="1" id="KW-1133">Transmembrane helix</keyword>
<feature type="signal peptide" evidence="2">
    <location>
        <begin position="1"/>
        <end position="25"/>
    </location>
</feature>
<feature type="chain" id="PRO_5047312799" evidence="2">
    <location>
        <begin position="26"/>
        <end position="187"/>
    </location>
</feature>
<feature type="transmembrane region" description="Helical" evidence="1">
    <location>
        <begin position="161"/>
        <end position="183"/>
    </location>
</feature>
<reference evidence="3" key="1">
    <citation type="submission" date="2022-11" db="EMBL/GenBank/DDBJ databases">
        <title>Centuries of genome instability and evolution in soft-shell clam transmissible cancer (bioRxiv).</title>
        <authorList>
            <person name="Hart S.F.M."/>
            <person name="Yonemitsu M.A."/>
            <person name="Giersch R.M."/>
            <person name="Beal B.F."/>
            <person name="Arriagada G."/>
            <person name="Davis B.W."/>
            <person name="Ostrander E.A."/>
            <person name="Goff S.P."/>
            <person name="Metzger M.J."/>
        </authorList>
    </citation>
    <scope>NUCLEOTIDE SEQUENCE</scope>
    <source>
        <strain evidence="3">MELC-2E11</strain>
        <tissue evidence="3">Siphon/mantle</tissue>
    </source>
</reference>
<gene>
    <name evidence="3" type="ORF">MAR_017423</name>
</gene>